<sequence length="125" mass="14650">MTSKSTKCGIVRHFISAGSKMTHFRQQRYNFYFRRIRFLLDEMANYIQLSSVIAQKFQYCIFSNLEESLIPLNLKLRTHLKYFSKYLKNAMKSGITQEVRFSITASICNTLRCTTTSYNSLTTTN</sequence>
<evidence type="ECO:0000313" key="1">
    <source>
        <dbReference type="EMBL" id="RNA34040.1"/>
    </source>
</evidence>
<name>A0A3M7SES1_BRAPC</name>
<dbReference type="EMBL" id="REGN01001532">
    <property type="protein sequence ID" value="RNA34040.1"/>
    <property type="molecule type" value="Genomic_DNA"/>
</dbReference>
<dbReference type="Proteomes" id="UP000276133">
    <property type="component" value="Unassembled WGS sequence"/>
</dbReference>
<organism evidence="1 2">
    <name type="scientific">Brachionus plicatilis</name>
    <name type="common">Marine rotifer</name>
    <name type="synonym">Brachionus muelleri</name>
    <dbReference type="NCBI Taxonomy" id="10195"/>
    <lineage>
        <taxon>Eukaryota</taxon>
        <taxon>Metazoa</taxon>
        <taxon>Spiralia</taxon>
        <taxon>Gnathifera</taxon>
        <taxon>Rotifera</taxon>
        <taxon>Eurotatoria</taxon>
        <taxon>Monogononta</taxon>
        <taxon>Pseudotrocha</taxon>
        <taxon>Ploima</taxon>
        <taxon>Brachionidae</taxon>
        <taxon>Brachionus</taxon>
    </lineage>
</organism>
<protein>
    <submittedName>
        <fullName evidence="1">Uncharacterized protein</fullName>
    </submittedName>
</protein>
<proteinExistence type="predicted"/>
<keyword evidence="2" id="KW-1185">Reference proteome</keyword>
<dbReference type="AlphaFoldDB" id="A0A3M7SES1"/>
<accession>A0A3M7SES1</accession>
<gene>
    <name evidence="1" type="ORF">BpHYR1_005518</name>
</gene>
<comment type="caution">
    <text evidence="1">The sequence shown here is derived from an EMBL/GenBank/DDBJ whole genome shotgun (WGS) entry which is preliminary data.</text>
</comment>
<evidence type="ECO:0000313" key="2">
    <source>
        <dbReference type="Proteomes" id="UP000276133"/>
    </source>
</evidence>
<reference evidence="1 2" key="1">
    <citation type="journal article" date="2018" name="Sci. Rep.">
        <title>Genomic signatures of local adaptation to the degree of environmental predictability in rotifers.</title>
        <authorList>
            <person name="Franch-Gras L."/>
            <person name="Hahn C."/>
            <person name="Garcia-Roger E.M."/>
            <person name="Carmona M.J."/>
            <person name="Serra M."/>
            <person name="Gomez A."/>
        </authorList>
    </citation>
    <scope>NUCLEOTIDE SEQUENCE [LARGE SCALE GENOMIC DNA]</scope>
    <source>
        <strain evidence="1">HYR1</strain>
    </source>
</reference>